<protein>
    <submittedName>
        <fullName evidence="2">Uncharacterized protein</fullName>
    </submittedName>
</protein>
<evidence type="ECO:0000256" key="1">
    <source>
        <dbReference type="SAM" id="SignalP"/>
    </source>
</evidence>
<dbReference type="Proteomes" id="UP000283090">
    <property type="component" value="Unassembled WGS sequence"/>
</dbReference>
<keyword evidence="3" id="KW-1185">Reference proteome</keyword>
<dbReference type="EMBL" id="SAEB01000012">
    <property type="protein sequence ID" value="RVD81502.1"/>
    <property type="molecule type" value="Genomic_DNA"/>
</dbReference>
<reference evidence="2 3" key="1">
    <citation type="submission" date="2019-01" db="EMBL/GenBank/DDBJ databases">
        <title>Intercellular communication is required for trap formation in the nematode-trapping fungus Duddingtonia flagrans.</title>
        <authorList>
            <person name="Youssar L."/>
            <person name="Wernet V."/>
            <person name="Hensel N."/>
            <person name="Hildebrandt H.-G."/>
            <person name="Fischer R."/>
        </authorList>
    </citation>
    <scope>NUCLEOTIDE SEQUENCE [LARGE SCALE GENOMIC DNA]</scope>
    <source>
        <strain evidence="2 3">CBS H-5679</strain>
    </source>
</reference>
<evidence type="ECO:0000313" key="3">
    <source>
        <dbReference type="Proteomes" id="UP000283090"/>
    </source>
</evidence>
<dbReference type="GeneID" id="93591677"/>
<proteinExistence type="predicted"/>
<name>A0A436ZRR7_ARTFL</name>
<keyword evidence="1" id="KW-0732">Signal</keyword>
<dbReference type="RefSeq" id="XP_067487046.1">
    <property type="nucleotide sequence ID" value="XM_067639237.1"/>
</dbReference>
<feature type="signal peptide" evidence="1">
    <location>
        <begin position="1"/>
        <end position="26"/>
    </location>
</feature>
<accession>A0A436ZRR7</accession>
<sequence>MQISIFTIATLILAPLAAIAAPAAEAAPNPAALPDSELHTLIKRGACSTDANCSNGQKCNCQYCFGGPIQCYKICC</sequence>
<organism evidence="2 3">
    <name type="scientific">Arthrobotrys flagrans</name>
    <name type="common">Nematode-trapping fungus</name>
    <name type="synonym">Trichothecium flagrans</name>
    <dbReference type="NCBI Taxonomy" id="97331"/>
    <lineage>
        <taxon>Eukaryota</taxon>
        <taxon>Fungi</taxon>
        <taxon>Dikarya</taxon>
        <taxon>Ascomycota</taxon>
        <taxon>Pezizomycotina</taxon>
        <taxon>Orbiliomycetes</taxon>
        <taxon>Orbiliales</taxon>
        <taxon>Orbiliaceae</taxon>
        <taxon>Arthrobotrys</taxon>
    </lineage>
</organism>
<dbReference type="OrthoDB" id="5415809at2759"/>
<evidence type="ECO:0000313" key="2">
    <source>
        <dbReference type="EMBL" id="RVD81502.1"/>
    </source>
</evidence>
<gene>
    <name evidence="2" type="ORF">DFL_009366</name>
</gene>
<dbReference type="AlphaFoldDB" id="A0A436ZRR7"/>
<comment type="caution">
    <text evidence="2">The sequence shown here is derived from an EMBL/GenBank/DDBJ whole genome shotgun (WGS) entry which is preliminary data.</text>
</comment>
<feature type="chain" id="PRO_5019261444" evidence="1">
    <location>
        <begin position="27"/>
        <end position="76"/>
    </location>
</feature>
<dbReference type="VEuPathDB" id="FungiDB:DFL_009366"/>